<feature type="chain" id="PRO_5020739580" evidence="1">
    <location>
        <begin position="23"/>
        <end position="221"/>
    </location>
</feature>
<dbReference type="InterPro" id="IPR025164">
    <property type="entry name" value="Toastrack_DUF4097"/>
</dbReference>
<keyword evidence="1" id="KW-0732">Signal</keyword>
<sequence length="221" mass="23925">MKKNAAILMCIILGAACVTGCAQNNEVFTEKRYSADAGEITEICIDVRDRQIDVAPSADNQIHINYFDTDKEYHNISVTDGHTLSMTTESNKDWTDYIGGKLPASSRKILLQLPDSPITALKLSTTNEDISTPSLANIDNLSLASNGGNLIFDNLEVGNTICLDSKNGDIRGTIIGSYDEYAISCNIKKGESNLPPCKEDGAKNLTVSNNNGNIEIKFTGK</sequence>
<comment type="caution">
    <text evidence="3">The sequence shown here is derived from an EMBL/GenBank/DDBJ whole genome shotgun (WGS) entry which is preliminary data.</text>
</comment>
<accession>A0A4Q7P395</accession>
<dbReference type="Proteomes" id="UP000292927">
    <property type="component" value="Unassembled WGS sequence"/>
</dbReference>
<reference evidence="3 4" key="1">
    <citation type="submission" date="2019-02" db="EMBL/GenBank/DDBJ databases">
        <title>Genomic Encyclopedia of Type Strains, Phase IV (KMG-IV): sequencing the most valuable type-strain genomes for metagenomic binning, comparative biology and taxonomic classification.</title>
        <authorList>
            <person name="Goeker M."/>
        </authorList>
    </citation>
    <scope>NUCLEOTIDE SEQUENCE [LARGE SCALE GENOMIC DNA]</scope>
    <source>
        <strain evidence="3 4">DSM 29486</strain>
    </source>
</reference>
<dbReference type="EMBL" id="SGXF01000004">
    <property type="protein sequence ID" value="RZS94393.1"/>
    <property type="molecule type" value="Genomic_DNA"/>
</dbReference>
<keyword evidence="4" id="KW-1185">Reference proteome</keyword>
<organism evidence="3 4">
    <name type="scientific">Cuneatibacter caecimuris</name>
    <dbReference type="NCBI Taxonomy" id="1796618"/>
    <lineage>
        <taxon>Bacteria</taxon>
        <taxon>Bacillati</taxon>
        <taxon>Bacillota</taxon>
        <taxon>Clostridia</taxon>
        <taxon>Lachnospirales</taxon>
        <taxon>Lachnospiraceae</taxon>
        <taxon>Cuneatibacter</taxon>
    </lineage>
</organism>
<dbReference type="RefSeq" id="WP_130435508.1">
    <property type="nucleotide sequence ID" value="NZ_SGXF01000004.1"/>
</dbReference>
<proteinExistence type="predicted"/>
<dbReference type="AlphaFoldDB" id="A0A4Q7P395"/>
<dbReference type="PROSITE" id="PS51257">
    <property type="entry name" value="PROKAR_LIPOPROTEIN"/>
    <property type="match status" value="1"/>
</dbReference>
<protein>
    <submittedName>
        <fullName evidence="3">Putative adhesin</fullName>
    </submittedName>
</protein>
<evidence type="ECO:0000313" key="3">
    <source>
        <dbReference type="EMBL" id="RZS94393.1"/>
    </source>
</evidence>
<dbReference type="OrthoDB" id="9762883at2"/>
<feature type="signal peptide" evidence="1">
    <location>
        <begin position="1"/>
        <end position="22"/>
    </location>
</feature>
<evidence type="ECO:0000256" key="1">
    <source>
        <dbReference type="SAM" id="SignalP"/>
    </source>
</evidence>
<evidence type="ECO:0000259" key="2">
    <source>
        <dbReference type="Pfam" id="PF13349"/>
    </source>
</evidence>
<gene>
    <name evidence="3" type="ORF">EV209_2235</name>
</gene>
<feature type="domain" description="DUF4097" evidence="2">
    <location>
        <begin position="40"/>
        <end position="219"/>
    </location>
</feature>
<dbReference type="Pfam" id="PF13349">
    <property type="entry name" value="DUF4097"/>
    <property type="match status" value="1"/>
</dbReference>
<name>A0A4Q7P395_9FIRM</name>
<evidence type="ECO:0000313" key="4">
    <source>
        <dbReference type="Proteomes" id="UP000292927"/>
    </source>
</evidence>